<comment type="caution">
    <text evidence="2">The sequence shown here is derived from an EMBL/GenBank/DDBJ whole genome shotgun (WGS) entry which is preliminary data.</text>
</comment>
<evidence type="ECO:0008006" key="4">
    <source>
        <dbReference type="Google" id="ProtNLM"/>
    </source>
</evidence>
<dbReference type="EMBL" id="JAMQYH010000004">
    <property type="protein sequence ID" value="KAJ1691463.1"/>
    <property type="molecule type" value="Genomic_DNA"/>
</dbReference>
<reference evidence="2" key="1">
    <citation type="journal article" date="2022" name="Cell">
        <title>Repeat-based holocentromeres influence genome architecture and karyotype evolution.</title>
        <authorList>
            <person name="Hofstatter P.G."/>
            <person name="Thangavel G."/>
            <person name="Lux T."/>
            <person name="Neumann P."/>
            <person name="Vondrak T."/>
            <person name="Novak P."/>
            <person name="Zhang M."/>
            <person name="Costa L."/>
            <person name="Castellani M."/>
            <person name="Scott A."/>
            <person name="Toegelov H."/>
            <person name="Fuchs J."/>
            <person name="Mata-Sucre Y."/>
            <person name="Dias Y."/>
            <person name="Vanzela A.L.L."/>
            <person name="Huettel B."/>
            <person name="Almeida C.C.S."/>
            <person name="Simkova H."/>
            <person name="Souza G."/>
            <person name="Pedrosa-Harand A."/>
            <person name="Macas J."/>
            <person name="Mayer K.F.X."/>
            <person name="Houben A."/>
            <person name="Marques A."/>
        </authorList>
    </citation>
    <scope>NUCLEOTIDE SEQUENCE</scope>
    <source>
        <strain evidence="2">RhyBre1mFocal</strain>
    </source>
</reference>
<evidence type="ECO:0000313" key="3">
    <source>
        <dbReference type="Proteomes" id="UP001151287"/>
    </source>
</evidence>
<keyword evidence="1" id="KW-1133">Transmembrane helix</keyword>
<organism evidence="2 3">
    <name type="scientific">Rhynchospora breviuscula</name>
    <dbReference type="NCBI Taxonomy" id="2022672"/>
    <lineage>
        <taxon>Eukaryota</taxon>
        <taxon>Viridiplantae</taxon>
        <taxon>Streptophyta</taxon>
        <taxon>Embryophyta</taxon>
        <taxon>Tracheophyta</taxon>
        <taxon>Spermatophyta</taxon>
        <taxon>Magnoliopsida</taxon>
        <taxon>Liliopsida</taxon>
        <taxon>Poales</taxon>
        <taxon>Cyperaceae</taxon>
        <taxon>Cyperoideae</taxon>
        <taxon>Rhynchosporeae</taxon>
        <taxon>Rhynchospora</taxon>
    </lineage>
</organism>
<keyword evidence="3" id="KW-1185">Reference proteome</keyword>
<feature type="transmembrane region" description="Helical" evidence="1">
    <location>
        <begin position="12"/>
        <end position="32"/>
    </location>
</feature>
<sequence>MLCDKDCCRRFGIFVIILVIVLFVCFIIAIFVSHVQQKIVIVNANLSRFEITTSPTTSLFFNLSFTMSIHNSLWYDVHGAKYQDMEIACYYNTMEFDSIDLGNFGLDLMKTRIVNHSRSGNVTMNLTSNEVDAFKRSSETGYFDIEIWLQGNRIFYNDYDGEQPTYLSYPCKLRLQLITSQNSTTQGNFTPVKCY</sequence>
<gene>
    <name evidence="2" type="ORF">LUZ63_015618</name>
</gene>
<accession>A0A9Q0CCN6</accession>
<dbReference type="AlphaFoldDB" id="A0A9Q0CCN6"/>
<name>A0A9Q0CCN6_9POAL</name>
<keyword evidence="1" id="KW-0472">Membrane</keyword>
<dbReference type="OrthoDB" id="684447at2759"/>
<proteinExistence type="predicted"/>
<evidence type="ECO:0000313" key="2">
    <source>
        <dbReference type="EMBL" id="KAJ1691463.1"/>
    </source>
</evidence>
<keyword evidence="1" id="KW-0812">Transmembrane</keyword>
<evidence type="ECO:0000256" key="1">
    <source>
        <dbReference type="SAM" id="Phobius"/>
    </source>
</evidence>
<protein>
    <recommendedName>
        <fullName evidence="4">Late embryogenesis abundant protein LEA-2 subgroup domain-containing protein</fullName>
    </recommendedName>
</protein>
<dbReference type="Proteomes" id="UP001151287">
    <property type="component" value="Unassembled WGS sequence"/>
</dbReference>